<feature type="domain" description="NusB/RsmB/TIM44" evidence="7">
    <location>
        <begin position="113"/>
        <end position="204"/>
    </location>
</feature>
<dbReference type="NCBIfam" id="TIGR01951">
    <property type="entry name" value="nusB"/>
    <property type="match status" value="1"/>
</dbReference>
<dbReference type="GO" id="GO:0031564">
    <property type="term" value="P:transcription antitermination"/>
    <property type="evidence" value="ECO:0007669"/>
    <property type="project" value="UniProtKB-KW"/>
</dbReference>
<dbReference type="HAMAP" id="MF_00073">
    <property type="entry name" value="NusB"/>
    <property type="match status" value="1"/>
</dbReference>
<dbReference type="PANTHER" id="PTHR11078:SF3">
    <property type="entry name" value="ANTITERMINATION NUSB DOMAIN-CONTAINING PROTEIN"/>
    <property type="match status" value="1"/>
</dbReference>
<keyword evidence="4 6" id="KW-0805">Transcription regulation</keyword>
<evidence type="ECO:0000256" key="1">
    <source>
        <dbReference type="ARBA" id="ARBA00005952"/>
    </source>
</evidence>
<gene>
    <name evidence="6 8" type="primary">nusB</name>
    <name evidence="8" type="ORF">DCF17_09570</name>
</gene>
<dbReference type="AlphaFoldDB" id="A0A2W4YG31"/>
<comment type="similarity">
    <text evidence="1 6">Belongs to the NusB family.</text>
</comment>
<evidence type="ECO:0000256" key="3">
    <source>
        <dbReference type="ARBA" id="ARBA00022884"/>
    </source>
</evidence>
<accession>A0A2W4YG31</accession>
<dbReference type="GO" id="GO:0003723">
    <property type="term" value="F:RNA binding"/>
    <property type="evidence" value="ECO:0007669"/>
    <property type="project" value="UniProtKB-UniRule"/>
</dbReference>
<name>A0A2W4YG31_9CYAN</name>
<dbReference type="EMBL" id="QBMN01000054">
    <property type="protein sequence ID" value="PZO42038.1"/>
    <property type="molecule type" value="Genomic_DNA"/>
</dbReference>
<dbReference type="InterPro" id="IPR011605">
    <property type="entry name" value="NusB_fam"/>
</dbReference>
<dbReference type="PANTHER" id="PTHR11078">
    <property type="entry name" value="N UTILIZATION SUBSTANCE PROTEIN B-RELATED"/>
    <property type="match status" value="1"/>
</dbReference>
<dbReference type="Proteomes" id="UP000249081">
    <property type="component" value="Unassembled WGS sequence"/>
</dbReference>
<dbReference type="SUPFAM" id="SSF48013">
    <property type="entry name" value="NusB-like"/>
    <property type="match status" value="1"/>
</dbReference>
<evidence type="ECO:0000256" key="6">
    <source>
        <dbReference type="HAMAP-Rule" id="MF_00073"/>
    </source>
</evidence>
<keyword evidence="2 6" id="KW-0889">Transcription antitermination</keyword>
<keyword evidence="5 6" id="KW-0804">Transcription</keyword>
<comment type="function">
    <text evidence="6">Involved in transcription antitermination. Required for transcription of ribosomal RNA (rRNA) genes. Binds specifically to the boxA antiterminator sequence of the ribosomal RNA (rrn) operons.</text>
</comment>
<protein>
    <recommendedName>
        <fullName evidence="6">Transcription antitermination protein NusB</fullName>
    </recommendedName>
    <alternativeName>
        <fullName evidence="6">Antitermination factor NusB</fullName>
    </alternativeName>
</protein>
<evidence type="ECO:0000256" key="5">
    <source>
        <dbReference type="ARBA" id="ARBA00023163"/>
    </source>
</evidence>
<dbReference type="InterPro" id="IPR035926">
    <property type="entry name" value="NusB-like_sf"/>
</dbReference>
<evidence type="ECO:0000256" key="4">
    <source>
        <dbReference type="ARBA" id="ARBA00023015"/>
    </source>
</evidence>
<reference evidence="9" key="1">
    <citation type="submission" date="2018-04" db="EMBL/GenBank/DDBJ databases">
        <authorList>
            <person name="Cornet L."/>
        </authorList>
    </citation>
    <scope>NUCLEOTIDE SEQUENCE [LARGE SCALE GENOMIC DNA]</scope>
</reference>
<dbReference type="GO" id="GO:0005829">
    <property type="term" value="C:cytosol"/>
    <property type="evidence" value="ECO:0007669"/>
    <property type="project" value="TreeGrafter"/>
</dbReference>
<dbReference type="Gene3D" id="1.10.940.10">
    <property type="entry name" value="NusB-like"/>
    <property type="match status" value="1"/>
</dbReference>
<reference evidence="8 9" key="2">
    <citation type="submission" date="2018-06" db="EMBL/GenBank/DDBJ databases">
        <title>Metagenomic assembly of (sub)arctic Cyanobacteria and their associated microbiome from non-axenic cultures.</title>
        <authorList>
            <person name="Baurain D."/>
        </authorList>
    </citation>
    <scope>NUCLEOTIDE SEQUENCE [LARGE SCALE GENOMIC DNA]</scope>
    <source>
        <strain evidence="8">ULC041bin1</strain>
    </source>
</reference>
<dbReference type="InterPro" id="IPR006027">
    <property type="entry name" value="NusB_RsmB_TIM44"/>
</dbReference>
<evidence type="ECO:0000313" key="8">
    <source>
        <dbReference type="EMBL" id="PZO42038.1"/>
    </source>
</evidence>
<organism evidence="8 9">
    <name type="scientific">Shackletoniella antarctica</name>
    <dbReference type="NCBI Taxonomy" id="268115"/>
    <lineage>
        <taxon>Bacteria</taxon>
        <taxon>Bacillati</taxon>
        <taxon>Cyanobacteriota</taxon>
        <taxon>Cyanophyceae</taxon>
        <taxon>Oculatellales</taxon>
        <taxon>Oculatellaceae</taxon>
        <taxon>Shackletoniella</taxon>
    </lineage>
</organism>
<dbReference type="GO" id="GO:0006353">
    <property type="term" value="P:DNA-templated transcription termination"/>
    <property type="evidence" value="ECO:0007669"/>
    <property type="project" value="UniProtKB-UniRule"/>
</dbReference>
<sequence length="225" mass="24505">MQARRMARELALLGLSQLSDKPGRLAPGALGSQDFEKLLLSAIQTLTAEAKDALETASDELKQANQQLIDSGTRASDVEKGRAMVEAAIALTQTAINRLAHAVELPEFIRLSNQSEIKAFALELISHAAKHQTQVDAVLDEAMVAWNLKRLPRIDRDILRLAVVEMNYLGTPDRVAINEAVELAKRYSDDDGFRFINGVLRRVVNREAGGNAPEGDVVAVDSPVA</sequence>
<keyword evidence="3 6" id="KW-0694">RNA-binding</keyword>
<dbReference type="Pfam" id="PF01029">
    <property type="entry name" value="NusB"/>
    <property type="match status" value="1"/>
</dbReference>
<comment type="caution">
    <text evidence="8">The sequence shown here is derived from an EMBL/GenBank/DDBJ whole genome shotgun (WGS) entry which is preliminary data.</text>
</comment>
<evidence type="ECO:0000313" key="9">
    <source>
        <dbReference type="Proteomes" id="UP000249081"/>
    </source>
</evidence>
<evidence type="ECO:0000256" key="2">
    <source>
        <dbReference type="ARBA" id="ARBA00022814"/>
    </source>
</evidence>
<proteinExistence type="inferred from homology"/>
<evidence type="ECO:0000259" key="7">
    <source>
        <dbReference type="Pfam" id="PF01029"/>
    </source>
</evidence>